<comment type="cofactor">
    <cofactor evidence="1">
        <name>Zn(2+)</name>
        <dbReference type="ChEBI" id="CHEBI:29105"/>
    </cofactor>
</comment>
<evidence type="ECO:0000256" key="5">
    <source>
        <dbReference type="ARBA" id="ARBA00023002"/>
    </source>
</evidence>
<dbReference type="PANTHER" id="PTHR43350:SF19">
    <property type="entry name" value="D-GULOSIDE 3-DEHYDROGENASE"/>
    <property type="match status" value="1"/>
</dbReference>
<evidence type="ECO:0000259" key="6">
    <source>
        <dbReference type="SMART" id="SM00829"/>
    </source>
</evidence>
<evidence type="ECO:0000256" key="3">
    <source>
        <dbReference type="ARBA" id="ARBA00022723"/>
    </source>
</evidence>
<dbReference type="SUPFAM" id="SSF50129">
    <property type="entry name" value="GroES-like"/>
    <property type="match status" value="1"/>
</dbReference>
<evidence type="ECO:0000256" key="4">
    <source>
        <dbReference type="ARBA" id="ARBA00022833"/>
    </source>
</evidence>
<dbReference type="Gene3D" id="3.40.50.720">
    <property type="entry name" value="NAD(P)-binding Rossmann-like Domain"/>
    <property type="match status" value="2"/>
</dbReference>
<reference evidence="7 8" key="1">
    <citation type="submission" date="2020-08" db="EMBL/GenBank/DDBJ databases">
        <title>Sequencing the genomes of 1000 actinobacteria strains.</title>
        <authorList>
            <person name="Klenk H.-P."/>
        </authorList>
    </citation>
    <scope>NUCLEOTIDE SEQUENCE [LARGE SCALE GENOMIC DNA]</scope>
    <source>
        <strain evidence="7 8">DSM 17294</strain>
    </source>
</reference>
<comment type="similarity">
    <text evidence="2">Belongs to the zinc-containing alcohol dehydrogenase family.</text>
</comment>
<dbReference type="Pfam" id="PF00107">
    <property type="entry name" value="ADH_zinc_N"/>
    <property type="match status" value="1"/>
</dbReference>
<sequence length="715" mass="76038">MKQVAQNYKSGELAVLDVPPPGCAPGGVLIRSLYSLISTGTELMKVGEAKLSMLGKARARPDQVKKVLDTVAQQGMVNTYKKVMNKLDSYTPLGYSLCGVVVEVGAGAEEFSVGQLVAAAGNEFALHAEYNWVPLNLCVPVPDGVPAEQAAFSTVGAIAMQGVRQAEVQLGDTAVVIGLGLVGQLVVRLLVAAGVRVYGIDTVEDRCRLAEKAGALHCSSPDEAGVAALERSLLAASNGLGADHILLAAGGHSNGPVETAARLARDRARVVDIGKTKLDLPWNAYYDKELDLRFSRSYGPGRYDDRYELEGIDYPAGYVRWTERRNLACFIDLIAREQIDVGSLIAGQFPITDATNVYQQLSTNTLPGVGFLFEYPNIPPETTPPAPAAIRPATPTSAGVRVGFVGAGNYASSMLLPRLQKGSGVVLGRVATNRSLSAANAQRRFGFGAVSTDADEVLNDASLDAVFVVTRHSSHAELACRALATGKAVFVEKPLALTDDELDQIVATVETTGNDRLMVGFNRRFAPLLTDLKDRFGDPGGNLSLRYLVNAGKLDSTSWYLDAGKEGSRFAGEGGHFIDTLGWWLNSLPTEVYAVPGPDAGDVLVTLRFANGSVGTISYVGGGNARFPKETIDITGGGRNGRLDNFQSASVWTGRKPSTRKSRSTDKGQQHELERFIAAVRTGGPMPIPFDSLVATTRATIAVDRSIASGKPERV</sequence>
<dbReference type="InterPro" id="IPR036291">
    <property type="entry name" value="NAD(P)-bd_dom_sf"/>
</dbReference>
<dbReference type="GO" id="GO:0046872">
    <property type="term" value="F:metal ion binding"/>
    <property type="evidence" value="ECO:0007669"/>
    <property type="project" value="UniProtKB-KW"/>
</dbReference>
<dbReference type="InterPro" id="IPR011032">
    <property type="entry name" value="GroES-like_sf"/>
</dbReference>
<dbReference type="Pfam" id="PF01408">
    <property type="entry name" value="GFO_IDH_MocA"/>
    <property type="match status" value="1"/>
</dbReference>
<dbReference type="SUPFAM" id="SSF55347">
    <property type="entry name" value="Glyceraldehyde-3-phosphate dehydrogenase-like, C-terminal domain"/>
    <property type="match status" value="1"/>
</dbReference>
<dbReference type="GO" id="GO:0000166">
    <property type="term" value="F:nucleotide binding"/>
    <property type="evidence" value="ECO:0007669"/>
    <property type="project" value="InterPro"/>
</dbReference>
<dbReference type="Gene3D" id="3.30.360.10">
    <property type="entry name" value="Dihydrodipicolinate Reductase, domain 2"/>
    <property type="match status" value="1"/>
</dbReference>
<evidence type="ECO:0000256" key="1">
    <source>
        <dbReference type="ARBA" id="ARBA00001947"/>
    </source>
</evidence>
<dbReference type="Proteomes" id="UP000558997">
    <property type="component" value="Unassembled WGS sequence"/>
</dbReference>
<dbReference type="InterPro" id="IPR000683">
    <property type="entry name" value="Gfo/Idh/MocA-like_OxRdtase_N"/>
</dbReference>
<gene>
    <name evidence="7" type="ORF">HDA44_002567</name>
</gene>
<dbReference type="GO" id="GO:0016491">
    <property type="term" value="F:oxidoreductase activity"/>
    <property type="evidence" value="ECO:0007669"/>
    <property type="project" value="UniProtKB-KW"/>
</dbReference>
<name>A0A841DR24_9ACTN</name>
<evidence type="ECO:0000313" key="7">
    <source>
        <dbReference type="EMBL" id="MBB5979226.1"/>
    </source>
</evidence>
<dbReference type="SUPFAM" id="SSF51735">
    <property type="entry name" value="NAD(P)-binding Rossmann-fold domains"/>
    <property type="match status" value="2"/>
</dbReference>
<keyword evidence="8" id="KW-1185">Reference proteome</keyword>
<comment type="caution">
    <text evidence="7">The sequence shown here is derived from an EMBL/GenBank/DDBJ whole genome shotgun (WGS) entry which is preliminary data.</text>
</comment>
<dbReference type="PANTHER" id="PTHR43350">
    <property type="entry name" value="NAD-DEPENDENT ALCOHOL DEHYDROGENASE"/>
    <property type="match status" value="1"/>
</dbReference>
<proteinExistence type="inferred from homology"/>
<dbReference type="InterPro" id="IPR013149">
    <property type="entry name" value="ADH-like_C"/>
</dbReference>
<accession>A0A841DR24</accession>
<dbReference type="SMART" id="SM00829">
    <property type="entry name" value="PKS_ER"/>
    <property type="match status" value="1"/>
</dbReference>
<evidence type="ECO:0000256" key="2">
    <source>
        <dbReference type="ARBA" id="ARBA00008072"/>
    </source>
</evidence>
<dbReference type="InterPro" id="IPR020843">
    <property type="entry name" value="ER"/>
</dbReference>
<keyword evidence="5" id="KW-0560">Oxidoreductase</keyword>
<protein>
    <submittedName>
        <fullName evidence="7">Putative dehydrogenase/threonine dehydrogenase-like Zn-dependent dehydrogenase</fullName>
    </submittedName>
</protein>
<dbReference type="EMBL" id="JACHNF010000001">
    <property type="protein sequence ID" value="MBB5979226.1"/>
    <property type="molecule type" value="Genomic_DNA"/>
</dbReference>
<feature type="domain" description="Enoyl reductase (ER)" evidence="6">
    <location>
        <begin position="11"/>
        <end position="372"/>
    </location>
</feature>
<dbReference type="CDD" id="cd08255">
    <property type="entry name" value="2-desacetyl-2-hydroxyethyl_bacteriochlorophyllide_like"/>
    <property type="match status" value="1"/>
</dbReference>
<dbReference type="AlphaFoldDB" id="A0A841DR24"/>
<organism evidence="7 8">
    <name type="scientific">Kribbella solani</name>
    <dbReference type="NCBI Taxonomy" id="236067"/>
    <lineage>
        <taxon>Bacteria</taxon>
        <taxon>Bacillati</taxon>
        <taxon>Actinomycetota</taxon>
        <taxon>Actinomycetes</taxon>
        <taxon>Propionibacteriales</taxon>
        <taxon>Kribbellaceae</taxon>
        <taxon>Kribbella</taxon>
    </lineage>
</organism>
<dbReference type="RefSeq" id="WP_184834066.1">
    <property type="nucleotide sequence ID" value="NZ_BAAAVN010000001.1"/>
</dbReference>
<keyword evidence="4" id="KW-0862">Zinc</keyword>
<dbReference type="Gene3D" id="3.90.180.10">
    <property type="entry name" value="Medium-chain alcohol dehydrogenases, catalytic domain"/>
    <property type="match status" value="1"/>
</dbReference>
<keyword evidence="3" id="KW-0479">Metal-binding</keyword>
<evidence type="ECO:0000313" key="8">
    <source>
        <dbReference type="Proteomes" id="UP000558997"/>
    </source>
</evidence>